<dbReference type="GO" id="GO:0042597">
    <property type="term" value="C:periplasmic space"/>
    <property type="evidence" value="ECO:0007669"/>
    <property type="project" value="InterPro"/>
</dbReference>
<evidence type="ECO:0000256" key="2">
    <source>
        <dbReference type="ARBA" id="ARBA00023008"/>
    </source>
</evidence>
<organism evidence="6">
    <name type="scientific">freshwater metagenome</name>
    <dbReference type="NCBI Taxonomy" id="449393"/>
    <lineage>
        <taxon>unclassified sequences</taxon>
        <taxon>metagenomes</taxon>
        <taxon>ecological metagenomes</taxon>
    </lineage>
</organism>
<accession>A0A6J6DIT1</accession>
<keyword evidence="2" id="KW-0186">Copper</keyword>
<sequence>MKRLIQIISLAIISLLGTSPAFATSIITTSPTAGSILNLSPSAISIKANADLVEGANTVEVISPEGIRVDDGAIQIQGQVILVGLKPLQTSGTYTVSYTLMAIDEESTSGTFTFIYNAPDEVSLPTPTPTASEDPLASNNPNRLTDLFVIGLMIFAFIVLVFLSRYAKQTFNTPSKPKTPRKNSSSSKKFLK</sequence>
<feature type="domain" description="CopC" evidence="5">
    <location>
        <begin position="26"/>
        <end position="114"/>
    </location>
</feature>
<feature type="region of interest" description="Disordered" evidence="3">
    <location>
        <begin position="172"/>
        <end position="192"/>
    </location>
</feature>
<reference evidence="6" key="1">
    <citation type="submission" date="2020-05" db="EMBL/GenBank/DDBJ databases">
        <authorList>
            <person name="Chiriac C."/>
            <person name="Salcher M."/>
            <person name="Ghai R."/>
            <person name="Kavagutti S V."/>
        </authorList>
    </citation>
    <scope>NUCLEOTIDE SEQUENCE</scope>
</reference>
<keyword evidence="4" id="KW-0472">Membrane</keyword>
<dbReference type="Gene3D" id="2.60.40.1220">
    <property type="match status" value="1"/>
</dbReference>
<keyword evidence="1" id="KW-0732">Signal</keyword>
<dbReference type="AlphaFoldDB" id="A0A6J6DIT1"/>
<name>A0A6J6DIT1_9ZZZZ</name>
<feature type="transmembrane region" description="Helical" evidence="4">
    <location>
        <begin position="147"/>
        <end position="167"/>
    </location>
</feature>
<evidence type="ECO:0000256" key="3">
    <source>
        <dbReference type="SAM" id="MobiDB-lite"/>
    </source>
</evidence>
<evidence type="ECO:0000259" key="5">
    <source>
        <dbReference type="Pfam" id="PF04234"/>
    </source>
</evidence>
<dbReference type="GO" id="GO:0005507">
    <property type="term" value="F:copper ion binding"/>
    <property type="evidence" value="ECO:0007669"/>
    <property type="project" value="InterPro"/>
</dbReference>
<dbReference type="EMBL" id="CAEZTE010000034">
    <property type="protein sequence ID" value="CAB4564047.1"/>
    <property type="molecule type" value="Genomic_DNA"/>
</dbReference>
<gene>
    <name evidence="6" type="ORF">UFOPK1599_00735</name>
</gene>
<evidence type="ECO:0000313" key="6">
    <source>
        <dbReference type="EMBL" id="CAB4564047.1"/>
    </source>
</evidence>
<dbReference type="SUPFAM" id="SSF81296">
    <property type="entry name" value="E set domains"/>
    <property type="match status" value="1"/>
</dbReference>
<evidence type="ECO:0000256" key="4">
    <source>
        <dbReference type="SAM" id="Phobius"/>
    </source>
</evidence>
<dbReference type="InterPro" id="IPR007348">
    <property type="entry name" value="CopC_dom"/>
</dbReference>
<keyword evidence="4" id="KW-1133">Transmembrane helix</keyword>
<dbReference type="GO" id="GO:0046688">
    <property type="term" value="P:response to copper ion"/>
    <property type="evidence" value="ECO:0007669"/>
    <property type="project" value="InterPro"/>
</dbReference>
<dbReference type="InterPro" id="IPR014755">
    <property type="entry name" value="Cu-Rt/internalin_Ig-like"/>
</dbReference>
<keyword evidence="4" id="KW-0812">Transmembrane</keyword>
<dbReference type="Pfam" id="PF04234">
    <property type="entry name" value="CopC"/>
    <property type="match status" value="1"/>
</dbReference>
<dbReference type="InterPro" id="IPR014756">
    <property type="entry name" value="Ig_E-set"/>
</dbReference>
<proteinExistence type="predicted"/>
<evidence type="ECO:0000256" key="1">
    <source>
        <dbReference type="ARBA" id="ARBA00022729"/>
    </source>
</evidence>
<protein>
    <submittedName>
        <fullName evidence="6">Unannotated protein</fullName>
    </submittedName>
</protein>